<feature type="domain" description="PAS" evidence="3">
    <location>
        <begin position="472"/>
        <end position="541"/>
    </location>
</feature>
<dbReference type="InterPro" id="IPR035965">
    <property type="entry name" value="PAS-like_dom_sf"/>
</dbReference>
<dbReference type="AlphaFoldDB" id="W0SF57"/>
<dbReference type="SMART" id="SM00091">
    <property type="entry name" value="PAS"/>
    <property type="match status" value="1"/>
</dbReference>
<dbReference type="SUPFAM" id="SSF55785">
    <property type="entry name" value="PYP-like sensor domain (PAS domain)"/>
    <property type="match status" value="1"/>
</dbReference>
<dbReference type="InterPro" id="IPR052155">
    <property type="entry name" value="Biofilm_reg_signaling"/>
</dbReference>
<dbReference type="CDD" id="cd00130">
    <property type="entry name" value="PAS"/>
    <property type="match status" value="1"/>
</dbReference>
<dbReference type="PANTHER" id="PTHR44757">
    <property type="entry name" value="DIGUANYLATE CYCLASE DGCP"/>
    <property type="match status" value="1"/>
</dbReference>
<dbReference type="InterPro" id="IPR003018">
    <property type="entry name" value="GAF"/>
</dbReference>
<dbReference type="Gene3D" id="6.10.340.10">
    <property type="match status" value="1"/>
</dbReference>
<feature type="coiled-coil region" evidence="1">
    <location>
        <begin position="86"/>
        <end position="133"/>
    </location>
</feature>
<evidence type="ECO:0000259" key="4">
    <source>
        <dbReference type="PROSITE" id="PS50885"/>
    </source>
</evidence>
<dbReference type="Pfam" id="PF12729">
    <property type="entry name" value="4HB_MCP_1"/>
    <property type="match status" value="1"/>
</dbReference>
<dbReference type="PANTHER" id="PTHR44757:SF2">
    <property type="entry name" value="BIOFILM ARCHITECTURE MAINTENANCE PROTEIN MBAA"/>
    <property type="match status" value="1"/>
</dbReference>
<feature type="transmembrane region" description="Helical" evidence="2">
    <location>
        <begin position="17"/>
        <end position="37"/>
    </location>
</feature>
<dbReference type="PROSITE" id="PS50885">
    <property type="entry name" value="HAMP"/>
    <property type="match status" value="1"/>
</dbReference>
<feature type="transmembrane region" description="Helical" evidence="2">
    <location>
        <begin position="200"/>
        <end position="222"/>
    </location>
</feature>
<dbReference type="GO" id="GO:0007165">
    <property type="term" value="P:signal transduction"/>
    <property type="evidence" value="ECO:0007669"/>
    <property type="project" value="InterPro"/>
</dbReference>
<dbReference type="InterPro" id="IPR003660">
    <property type="entry name" value="HAMP_dom"/>
</dbReference>
<keyword evidence="1" id="KW-0175">Coiled coil</keyword>
<sequence length="591" mass="65109">MNVLLISIEKLRLNIKLLLGFSFGLLIAAVIGFNSLVNQSETTAEVERLYDADLLGISHLKEANINLIYMGRSLRQAMIAQDGAARDKARAQVDTARTTLQRELAEAKKRIVRKEALDKYEEFLRNFNKYNENVVHALALLERERISSSEAAKFISSTEFSALGLAADETIDAITRIKEQGSRQTLDALRERAAQTRQTAILLLVIGVILMLGIGMLIGLSIQGPNERLRHSVEELAAGKVDAPIPHTDYPNEIGIMARAIAVLQDIYRKANAQHWVKSHASEISTELQQAEDFRALTQTAVSKIAPAIGAGHGAFYVLENDGRFNLLASYGYRERKHLNSSFAVGEGLVGQCAMEKVPIMLTAPKDYIRINSGLGEGPPACIIVQPIIHGNRVLGVLEMASFQQFNEREQSVLDALQPVLAASMEILDRNLKTRELLAATQEQAERMEKQAAQLEEQQVEMEAQQAELLETENWFRSIIESAPDGMLVADAAGQILLTNPEAEKIFGYEPGELVGGQIEQLVPDRVRDRHPALRAQFMNEERARAMGAGPKLTGRRKDGSEVPVTITLSGLPPRGARGKCVSVSVRRIAS</sequence>
<dbReference type="KEGG" id="shd:SUTH_02093"/>
<dbReference type="SUPFAM" id="SSF158472">
    <property type="entry name" value="HAMP domain-like"/>
    <property type="match status" value="1"/>
</dbReference>
<dbReference type="NCBIfam" id="TIGR00229">
    <property type="entry name" value="sensory_box"/>
    <property type="match status" value="1"/>
</dbReference>
<dbReference type="InterPro" id="IPR000014">
    <property type="entry name" value="PAS"/>
</dbReference>
<gene>
    <name evidence="5" type="ORF">SUTH_02093</name>
</gene>
<dbReference type="PROSITE" id="PS50112">
    <property type="entry name" value="PAS"/>
    <property type="match status" value="1"/>
</dbReference>
<dbReference type="OrthoDB" id="9811749at2"/>
<dbReference type="STRING" id="1223802.SUTH_02093"/>
<name>W0SF57_9PROT</name>
<evidence type="ECO:0000256" key="2">
    <source>
        <dbReference type="SAM" id="Phobius"/>
    </source>
</evidence>
<dbReference type="GO" id="GO:0016020">
    <property type="term" value="C:membrane"/>
    <property type="evidence" value="ECO:0007669"/>
    <property type="project" value="InterPro"/>
</dbReference>
<accession>W0SF57</accession>
<dbReference type="InterPro" id="IPR029016">
    <property type="entry name" value="GAF-like_dom_sf"/>
</dbReference>
<dbReference type="Proteomes" id="UP000031637">
    <property type="component" value="Chromosome"/>
</dbReference>
<dbReference type="InterPro" id="IPR024478">
    <property type="entry name" value="HlyB_4HB_MCP"/>
</dbReference>
<keyword evidence="2" id="KW-0472">Membrane</keyword>
<dbReference type="SUPFAM" id="SSF55781">
    <property type="entry name" value="GAF domain-like"/>
    <property type="match status" value="1"/>
</dbReference>
<feature type="domain" description="HAMP" evidence="4">
    <location>
        <begin position="220"/>
        <end position="273"/>
    </location>
</feature>
<keyword evidence="2" id="KW-0812">Transmembrane</keyword>
<proteinExistence type="predicted"/>
<evidence type="ECO:0000313" key="5">
    <source>
        <dbReference type="EMBL" id="BAO29884.1"/>
    </source>
</evidence>
<dbReference type="Gene3D" id="3.30.450.40">
    <property type="match status" value="1"/>
</dbReference>
<dbReference type="Pfam" id="PF13185">
    <property type="entry name" value="GAF_2"/>
    <property type="match status" value="1"/>
</dbReference>
<protein>
    <submittedName>
        <fullName evidence="5">Methyl-accepting chemotaxis protein</fullName>
    </submittedName>
</protein>
<evidence type="ECO:0000256" key="1">
    <source>
        <dbReference type="SAM" id="Coils"/>
    </source>
</evidence>
<dbReference type="Gene3D" id="3.30.450.20">
    <property type="entry name" value="PAS domain"/>
    <property type="match status" value="1"/>
</dbReference>
<keyword evidence="6" id="KW-1185">Reference proteome</keyword>
<dbReference type="RefSeq" id="WP_041099075.1">
    <property type="nucleotide sequence ID" value="NZ_AP012547.1"/>
</dbReference>
<organism evidence="5 6">
    <name type="scientific">Sulfuritalea hydrogenivorans sk43H</name>
    <dbReference type="NCBI Taxonomy" id="1223802"/>
    <lineage>
        <taxon>Bacteria</taxon>
        <taxon>Pseudomonadati</taxon>
        <taxon>Pseudomonadota</taxon>
        <taxon>Betaproteobacteria</taxon>
        <taxon>Nitrosomonadales</taxon>
        <taxon>Sterolibacteriaceae</taxon>
        <taxon>Sulfuritalea</taxon>
    </lineage>
</organism>
<feature type="coiled-coil region" evidence="1">
    <location>
        <begin position="431"/>
        <end position="473"/>
    </location>
</feature>
<dbReference type="GO" id="GO:0006355">
    <property type="term" value="P:regulation of DNA-templated transcription"/>
    <property type="evidence" value="ECO:0007669"/>
    <property type="project" value="InterPro"/>
</dbReference>
<keyword evidence="2" id="KW-1133">Transmembrane helix</keyword>
<dbReference type="Pfam" id="PF00989">
    <property type="entry name" value="PAS"/>
    <property type="match status" value="1"/>
</dbReference>
<dbReference type="InterPro" id="IPR013767">
    <property type="entry name" value="PAS_fold"/>
</dbReference>
<evidence type="ECO:0000313" key="6">
    <source>
        <dbReference type="Proteomes" id="UP000031637"/>
    </source>
</evidence>
<evidence type="ECO:0000259" key="3">
    <source>
        <dbReference type="PROSITE" id="PS50112"/>
    </source>
</evidence>
<reference evidence="5 6" key="1">
    <citation type="journal article" date="2014" name="Syst. Appl. Microbiol.">
        <title>Complete genomes of freshwater sulfur oxidizers Sulfuricella denitrificans skB26 and Sulfuritalea hydrogenivorans sk43H: genetic insights into the sulfur oxidation pathway of betaproteobacteria.</title>
        <authorList>
            <person name="Watanabe T."/>
            <person name="Kojima H."/>
            <person name="Fukui M."/>
        </authorList>
    </citation>
    <scope>NUCLEOTIDE SEQUENCE [LARGE SCALE GENOMIC DNA]</scope>
    <source>
        <strain evidence="5">DSM22779</strain>
    </source>
</reference>
<dbReference type="EMBL" id="AP012547">
    <property type="protein sequence ID" value="BAO29884.1"/>
    <property type="molecule type" value="Genomic_DNA"/>
</dbReference>
<dbReference type="HOGENOM" id="CLU_461464_0_0_4"/>